<keyword evidence="2" id="KW-1185">Reference proteome</keyword>
<proteinExistence type="predicted"/>
<comment type="caution">
    <text evidence="1">The sequence shown here is derived from an EMBL/GenBank/DDBJ whole genome shotgun (WGS) entry which is preliminary data.</text>
</comment>
<evidence type="ECO:0000313" key="1">
    <source>
        <dbReference type="EMBL" id="KAK9026451.1"/>
    </source>
</evidence>
<accession>A0ABR2SN65</accession>
<gene>
    <name evidence="1" type="ORF">V6N11_039289</name>
</gene>
<dbReference type="EMBL" id="JBBPBN010000013">
    <property type="protein sequence ID" value="KAK9026451.1"/>
    <property type="molecule type" value="Genomic_DNA"/>
</dbReference>
<protein>
    <submittedName>
        <fullName evidence="1">Uncharacterized protein</fullName>
    </submittedName>
</protein>
<organism evidence="1 2">
    <name type="scientific">Hibiscus sabdariffa</name>
    <name type="common">roselle</name>
    <dbReference type="NCBI Taxonomy" id="183260"/>
    <lineage>
        <taxon>Eukaryota</taxon>
        <taxon>Viridiplantae</taxon>
        <taxon>Streptophyta</taxon>
        <taxon>Embryophyta</taxon>
        <taxon>Tracheophyta</taxon>
        <taxon>Spermatophyta</taxon>
        <taxon>Magnoliopsida</taxon>
        <taxon>eudicotyledons</taxon>
        <taxon>Gunneridae</taxon>
        <taxon>Pentapetalae</taxon>
        <taxon>rosids</taxon>
        <taxon>malvids</taxon>
        <taxon>Malvales</taxon>
        <taxon>Malvaceae</taxon>
        <taxon>Malvoideae</taxon>
        <taxon>Hibiscus</taxon>
    </lineage>
</organism>
<dbReference type="Proteomes" id="UP001396334">
    <property type="component" value="Unassembled WGS sequence"/>
</dbReference>
<reference evidence="1 2" key="1">
    <citation type="journal article" date="2024" name="G3 (Bethesda)">
        <title>Genome assembly of Hibiscus sabdariffa L. provides insights into metabolisms of medicinal natural products.</title>
        <authorList>
            <person name="Kim T."/>
        </authorList>
    </citation>
    <scope>NUCLEOTIDE SEQUENCE [LARGE SCALE GENOMIC DNA]</scope>
    <source>
        <strain evidence="1">TK-2024</strain>
        <tissue evidence="1">Old leaves</tissue>
    </source>
</reference>
<evidence type="ECO:0000313" key="2">
    <source>
        <dbReference type="Proteomes" id="UP001396334"/>
    </source>
</evidence>
<sequence>MLILSLLTSKSKMIVMPGSNGLIRNREVDSVFAKADAFLINYDGVQSDATELVNYAVAEAEEEVLRAVVIVVISTQVQPDVAHSVRDIASETNGSGSAAVAAGDSVTPLTDKITHGHVALVPRSVLVHELGLLMLSLPSRTSDFGAWMAIQPKSAPSSYQTKSELSISQLPKQNATFTEAMKEINRWIYFLGNQDL</sequence>
<name>A0ABR2SN65_9ROSI</name>